<keyword evidence="2" id="KW-0732">Signal</keyword>
<evidence type="ECO:0000259" key="3">
    <source>
        <dbReference type="SMART" id="SM00199"/>
    </source>
</evidence>
<dbReference type="OMA" id="SMKVTVM"/>
<dbReference type="Gene3D" id="2.40.50.40">
    <property type="match status" value="1"/>
</dbReference>
<dbReference type="Pfam" id="PF00048">
    <property type="entry name" value="IL8"/>
    <property type="match status" value="1"/>
</dbReference>
<evidence type="ECO:0000313" key="5">
    <source>
        <dbReference type="Proteomes" id="UP000261620"/>
    </source>
</evidence>
<evidence type="ECO:0000313" key="4">
    <source>
        <dbReference type="Ensembl" id="ENSMMOP00000015273.1"/>
    </source>
</evidence>
<feature type="signal peptide" evidence="2">
    <location>
        <begin position="1"/>
        <end position="25"/>
    </location>
</feature>
<dbReference type="CDD" id="cd00169">
    <property type="entry name" value="Chemokine"/>
    <property type="match status" value="1"/>
</dbReference>
<dbReference type="PANTHER" id="PTHR12015">
    <property type="entry name" value="SMALL INDUCIBLE CYTOKINE A"/>
    <property type="match status" value="1"/>
</dbReference>
<reference evidence="4" key="2">
    <citation type="submission" date="2025-09" db="UniProtKB">
        <authorList>
            <consortium name="Ensembl"/>
        </authorList>
    </citation>
    <scope>IDENTIFICATION</scope>
</reference>
<dbReference type="STRING" id="94237.ENSMMOP00000015273"/>
<dbReference type="SMART" id="SM00199">
    <property type="entry name" value="SCY"/>
    <property type="match status" value="1"/>
</dbReference>
<proteinExistence type="predicted"/>
<accession>A0A3Q3WK50</accession>
<keyword evidence="5" id="KW-1185">Reference proteome</keyword>
<protein>
    <recommendedName>
        <fullName evidence="3">Chemokine interleukin-8-like domain-containing protein</fullName>
    </recommendedName>
</protein>
<dbReference type="GO" id="GO:0006955">
    <property type="term" value="P:immune response"/>
    <property type="evidence" value="ECO:0007669"/>
    <property type="project" value="InterPro"/>
</dbReference>
<dbReference type="InterPro" id="IPR001811">
    <property type="entry name" value="Chemokine_IL8-like_dom"/>
</dbReference>
<reference evidence="4" key="1">
    <citation type="submission" date="2025-08" db="UniProtKB">
        <authorList>
            <consortium name="Ensembl"/>
        </authorList>
    </citation>
    <scope>IDENTIFICATION</scope>
</reference>
<keyword evidence="1" id="KW-0202">Cytokine</keyword>
<feature type="chain" id="PRO_5018553955" description="Chemokine interleukin-8-like domain-containing protein" evidence="2">
    <location>
        <begin position="26"/>
        <end position="106"/>
    </location>
</feature>
<dbReference type="GO" id="GO:0008009">
    <property type="term" value="F:chemokine activity"/>
    <property type="evidence" value="ECO:0007669"/>
    <property type="project" value="InterPro"/>
</dbReference>
<organism evidence="4 5">
    <name type="scientific">Mola mola</name>
    <name type="common">Ocean sunfish</name>
    <name type="synonym">Tetraodon mola</name>
    <dbReference type="NCBI Taxonomy" id="94237"/>
    <lineage>
        <taxon>Eukaryota</taxon>
        <taxon>Metazoa</taxon>
        <taxon>Chordata</taxon>
        <taxon>Craniata</taxon>
        <taxon>Vertebrata</taxon>
        <taxon>Euteleostomi</taxon>
        <taxon>Actinopterygii</taxon>
        <taxon>Neopterygii</taxon>
        <taxon>Teleostei</taxon>
        <taxon>Neoteleostei</taxon>
        <taxon>Acanthomorphata</taxon>
        <taxon>Eupercaria</taxon>
        <taxon>Tetraodontiformes</taxon>
        <taxon>Molidae</taxon>
        <taxon>Mola</taxon>
    </lineage>
</organism>
<evidence type="ECO:0000256" key="1">
    <source>
        <dbReference type="ARBA" id="ARBA00022514"/>
    </source>
</evidence>
<dbReference type="AlphaFoldDB" id="A0A3Q3WK50"/>
<evidence type="ECO:0000256" key="2">
    <source>
        <dbReference type="SAM" id="SignalP"/>
    </source>
</evidence>
<feature type="domain" description="Chemokine interleukin-8-like" evidence="3">
    <location>
        <begin position="27"/>
        <end position="86"/>
    </location>
</feature>
<dbReference type="InterPro" id="IPR036048">
    <property type="entry name" value="Interleukin_8-like_sf"/>
</dbReference>
<dbReference type="GO" id="GO:0005615">
    <property type="term" value="C:extracellular space"/>
    <property type="evidence" value="ECO:0007669"/>
    <property type="project" value="UniProtKB-KW"/>
</dbReference>
<dbReference type="SUPFAM" id="SSF54117">
    <property type="entry name" value="Interleukin 8-like chemokines"/>
    <property type="match status" value="1"/>
</dbReference>
<dbReference type="PANTHER" id="PTHR12015:SF190">
    <property type="entry name" value="C-C MOTIF CHEMOKINE"/>
    <property type="match status" value="1"/>
</dbReference>
<dbReference type="InterPro" id="IPR039809">
    <property type="entry name" value="Chemokine_b/g/d"/>
</dbReference>
<sequence length="106" mass="11654">MVPIRAAVLAFTLLALCLLATNTSAAYYSCCHSHVKTRISFRAIKGYSVQTVTEMCPINAIIFLTSKGKVCTNPALKWVMDYVHLISNKAQKVHIKMSQATKPSHG</sequence>
<dbReference type="Ensembl" id="ENSMMOT00000015524.1">
    <property type="protein sequence ID" value="ENSMMOP00000015273.1"/>
    <property type="gene ID" value="ENSMMOG00000011653.1"/>
</dbReference>
<dbReference type="Proteomes" id="UP000261620">
    <property type="component" value="Unplaced"/>
</dbReference>
<name>A0A3Q3WK50_MOLML</name>